<accession>A0A846XLY8</accession>
<name>A0A846XLY8_9NOCA</name>
<reference evidence="1 2" key="1">
    <citation type="submission" date="2020-04" db="EMBL/GenBank/DDBJ databases">
        <title>MicrobeNet Type strains.</title>
        <authorList>
            <person name="Nicholson A.C."/>
        </authorList>
    </citation>
    <scope>NUCLEOTIDE SEQUENCE [LARGE SCALE GENOMIC DNA]</scope>
    <source>
        <strain evidence="1 2">DSM 45078</strain>
    </source>
</reference>
<evidence type="ECO:0000313" key="1">
    <source>
        <dbReference type="EMBL" id="NKY36607.1"/>
    </source>
</evidence>
<keyword evidence="2" id="KW-1185">Reference proteome</keyword>
<evidence type="ECO:0000313" key="2">
    <source>
        <dbReference type="Proteomes" id="UP000565715"/>
    </source>
</evidence>
<comment type="caution">
    <text evidence="1">The sequence shown here is derived from an EMBL/GenBank/DDBJ whole genome shotgun (WGS) entry which is preliminary data.</text>
</comment>
<dbReference type="EMBL" id="JAAXOO010000007">
    <property type="protein sequence ID" value="NKY36607.1"/>
    <property type="molecule type" value="Genomic_DNA"/>
</dbReference>
<proteinExistence type="predicted"/>
<dbReference type="Proteomes" id="UP000565715">
    <property type="component" value="Unassembled WGS sequence"/>
</dbReference>
<dbReference type="RefSeq" id="WP_068038737.1">
    <property type="nucleotide sequence ID" value="NZ_JAAXOO010000007.1"/>
</dbReference>
<protein>
    <recommendedName>
        <fullName evidence="3">Alpha/beta hydrolase family protein</fullName>
    </recommendedName>
</protein>
<dbReference type="AlphaFoldDB" id="A0A846XLY8"/>
<gene>
    <name evidence="1" type="ORF">HGA13_26565</name>
</gene>
<evidence type="ECO:0008006" key="3">
    <source>
        <dbReference type="Google" id="ProtNLM"/>
    </source>
</evidence>
<organism evidence="1 2">
    <name type="scientific">Nocardia speluncae</name>
    <dbReference type="NCBI Taxonomy" id="419477"/>
    <lineage>
        <taxon>Bacteria</taxon>
        <taxon>Bacillati</taxon>
        <taxon>Actinomycetota</taxon>
        <taxon>Actinomycetes</taxon>
        <taxon>Mycobacteriales</taxon>
        <taxon>Nocardiaceae</taxon>
        <taxon>Nocardia</taxon>
    </lineage>
</organism>
<sequence>MTPQRLDRSTAEFAALTAPVLVSPGVDSRHPAALAEELVRRMPRGYLAPAFAGGMASAAELADSLAPPIRRFLRTAGA</sequence>